<keyword evidence="1" id="KW-1133">Transmembrane helix</keyword>
<dbReference type="Gene3D" id="1.10.10.10">
    <property type="entry name" value="Winged helix-like DNA-binding domain superfamily/Winged helix DNA-binding domain"/>
    <property type="match status" value="1"/>
</dbReference>
<dbReference type="SUPFAM" id="SSF63829">
    <property type="entry name" value="Calcium-dependent phosphotriesterase"/>
    <property type="match status" value="1"/>
</dbReference>
<keyword evidence="1" id="KW-0812">Transmembrane</keyword>
<accession>A0ABW5IVL0</accession>
<name>A0ABW5IVL0_9FLAO</name>
<feature type="domain" description="HTH luxR-type" evidence="2">
    <location>
        <begin position="868"/>
        <end position="925"/>
    </location>
</feature>
<evidence type="ECO:0000256" key="1">
    <source>
        <dbReference type="SAM" id="Phobius"/>
    </source>
</evidence>
<dbReference type="InterPro" id="IPR000792">
    <property type="entry name" value="Tscrpt_reg_LuxR_C"/>
</dbReference>
<dbReference type="InterPro" id="IPR013783">
    <property type="entry name" value="Ig-like_fold"/>
</dbReference>
<dbReference type="SMART" id="SM00421">
    <property type="entry name" value="HTH_LUXR"/>
    <property type="match status" value="1"/>
</dbReference>
<dbReference type="InterPro" id="IPR015943">
    <property type="entry name" value="WD40/YVTN_repeat-like_dom_sf"/>
</dbReference>
<dbReference type="InterPro" id="IPR011123">
    <property type="entry name" value="Y_Y_Y"/>
</dbReference>
<keyword evidence="1" id="KW-0472">Membrane</keyword>
<sequence>MGFPITYYYQWILLFLLLISHAAIGQELPPVVNFTPSQYEGGNQNWMISQGENAHIFVANNSGLLQFDGEHWNLYEVTGGAAVRSVLASEEMVYTGSYMDFGYWQANATGRLQYTSLKDSVNVGMMDGEQFWDIKEVGDYVIFQSHQRLYSFNKKTGKVQAIVTETNISNLFTVNDKIYYQVAEKGLFVIEKGAGNLFISNEKIGNKPIIGLFPFAENKMLAITRDDGLFMITGNQWEVFPVENYPSAVSFFSALYLEDGTLALGSIGSGLYLINLNGSSDYQLSQPTLQNNTVLSVMEDKEGNIWGGLDNGITLINKKSPFRLFVDTFGEIGTVYCSSVIDGIRYLGTNQGLYYKQANDEEGYRLVPGTTGQVWSINYLDGKIFIGHDRGTFLVEGTSANLIWDGLGTWVVKRFGEGILQGHYNGLSYRADEGYDSAAHYLKDFDLSSRNIIVENDSVIWLSHYHKGIFKLELDQEYSRVLKAENYLIKPDTGLGPQIFTFNNEIYYSTETAIYRYDRDENVFSGKNELNELTEGYERISGVSQVLEDGSWWSFGRDKLYFVTRDPFEQRLVLGTVPLPLENRNITKGFENISLIGKNRYLVGSNVGYIEFSLPLGKITSGELSINAVETGAKGANFEYQPLDGSGLELENKINTIKFHFSVPGFQKLTSIQYSYRILNYSSSWSKWSETGIAEFENLPAGSYTFQVKGRSNENETEVLSYQFVIARPWYLTNLAIAGYFLLFLLGLLVIHFVYRRHHEKVIREREKNLRMQALEAEQKVIKLQKEHLEKDMADKNEQLAASTMSLIRKNEFLSILKEELKDTETTKVKGVIKTIDKEISEEDNWKMFKEAFKNADKEFFDKIKSKHPELTSNDLRLCAYLRLNLSSKEIAPLINISVKSVEIKRYRLRKKMGLPREVNLTDYIMNL</sequence>
<reference evidence="4" key="1">
    <citation type="journal article" date="2019" name="Int. J. Syst. Evol. Microbiol.">
        <title>The Global Catalogue of Microorganisms (GCM) 10K type strain sequencing project: providing services to taxonomists for standard genome sequencing and annotation.</title>
        <authorList>
            <consortium name="The Broad Institute Genomics Platform"/>
            <consortium name="The Broad Institute Genome Sequencing Center for Infectious Disease"/>
            <person name="Wu L."/>
            <person name="Ma J."/>
        </authorList>
    </citation>
    <scope>NUCLEOTIDE SEQUENCE [LARGE SCALE GENOMIC DNA]</scope>
    <source>
        <strain evidence="4">KCTC 42585</strain>
    </source>
</reference>
<dbReference type="InterPro" id="IPR036388">
    <property type="entry name" value="WH-like_DNA-bd_sf"/>
</dbReference>
<dbReference type="Gene3D" id="2.60.40.10">
    <property type="entry name" value="Immunoglobulins"/>
    <property type="match status" value="1"/>
</dbReference>
<evidence type="ECO:0000313" key="3">
    <source>
        <dbReference type="EMBL" id="MFD2517498.1"/>
    </source>
</evidence>
<proteinExistence type="predicted"/>
<feature type="transmembrane region" description="Helical" evidence="1">
    <location>
        <begin position="730"/>
        <end position="755"/>
    </location>
</feature>
<protein>
    <submittedName>
        <fullName evidence="3">Triple tyrosine motif-containing protein</fullName>
    </submittedName>
</protein>
<evidence type="ECO:0000259" key="2">
    <source>
        <dbReference type="SMART" id="SM00421"/>
    </source>
</evidence>
<dbReference type="SUPFAM" id="SSF46894">
    <property type="entry name" value="C-terminal effector domain of the bipartite response regulators"/>
    <property type="match status" value="1"/>
</dbReference>
<dbReference type="RefSeq" id="WP_380749781.1">
    <property type="nucleotide sequence ID" value="NZ_JBHULT010000006.1"/>
</dbReference>
<dbReference type="Proteomes" id="UP001597468">
    <property type="component" value="Unassembled WGS sequence"/>
</dbReference>
<organism evidence="3 4">
    <name type="scientific">Salinimicrobium flavum</name>
    <dbReference type="NCBI Taxonomy" id="1737065"/>
    <lineage>
        <taxon>Bacteria</taxon>
        <taxon>Pseudomonadati</taxon>
        <taxon>Bacteroidota</taxon>
        <taxon>Flavobacteriia</taxon>
        <taxon>Flavobacteriales</taxon>
        <taxon>Flavobacteriaceae</taxon>
        <taxon>Salinimicrobium</taxon>
    </lineage>
</organism>
<evidence type="ECO:0000313" key="4">
    <source>
        <dbReference type="Proteomes" id="UP001597468"/>
    </source>
</evidence>
<gene>
    <name evidence="3" type="ORF">ACFSTG_06305</name>
</gene>
<dbReference type="InterPro" id="IPR016032">
    <property type="entry name" value="Sig_transdc_resp-reg_C-effctor"/>
</dbReference>
<comment type="caution">
    <text evidence="3">The sequence shown here is derived from an EMBL/GenBank/DDBJ whole genome shotgun (WGS) entry which is preliminary data.</text>
</comment>
<dbReference type="Pfam" id="PF07495">
    <property type="entry name" value="Y_Y_Y"/>
    <property type="match status" value="1"/>
</dbReference>
<dbReference type="Gene3D" id="2.130.10.10">
    <property type="entry name" value="YVTN repeat-like/Quinoprotein amine dehydrogenase"/>
    <property type="match status" value="2"/>
</dbReference>
<dbReference type="EMBL" id="JBHULT010000006">
    <property type="protein sequence ID" value="MFD2517498.1"/>
    <property type="molecule type" value="Genomic_DNA"/>
</dbReference>
<keyword evidence="4" id="KW-1185">Reference proteome</keyword>